<comment type="caution">
    <text evidence="2">The sequence shown here is derived from an EMBL/GenBank/DDBJ whole genome shotgun (WGS) entry which is preliminary data.</text>
</comment>
<dbReference type="GO" id="GO:0016787">
    <property type="term" value="F:hydrolase activity"/>
    <property type="evidence" value="ECO:0007669"/>
    <property type="project" value="UniProtKB-KW"/>
</dbReference>
<name>A0A9D1NTL7_9FIRM</name>
<dbReference type="Pfam" id="PF05580">
    <property type="entry name" value="Peptidase_S55"/>
    <property type="match status" value="1"/>
</dbReference>
<accession>A0A9D1NTL7</accession>
<keyword evidence="2" id="KW-0378">Hydrolase</keyword>
<dbReference type="InterPro" id="IPR008763">
    <property type="entry name" value="Peptidase_S55"/>
</dbReference>
<evidence type="ECO:0000313" key="2">
    <source>
        <dbReference type="EMBL" id="HIV11859.1"/>
    </source>
</evidence>
<evidence type="ECO:0000313" key="3">
    <source>
        <dbReference type="Proteomes" id="UP000886723"/>
    </source>
</evidence>
<dbReference type="AlphaFoldDB" id="A0A9D1NTL7"/>
<reference evidence="2" key="1">
    <citation type="submission" date="2020-10" db="EMBL/GenBank/DDBJ databases">
        <authorList>
            <person name="Gilroy R."/>
        </authorList>
    </citation>
    <scope>NUCLEOTIDE SEQUENCE</scope>
    <source>
        <strain evidence="2">ChiBcec2-4451</strain>
    </source>
</reference>
<feature type="domain" description="Peptidase S55" evidence="1">
    <location>
        <begin position="179"/>
        <end position="405"/>
    </location>
</feature>
<dbReference type="InterPro" id="IPR009003">
    <property type="entry name" value="Peptidase_S1_PA"/>
</dbReference>
<sequence length="405" mass="44413">MSLNTAKIRYRRFLCGLLAVALAGMGFLTWRQAREEIPDEVRVFAGRDPSWEELFDFPFVSYEDAVEVSGNGSYRIDLKIFGVIPLKTVKVSPLEEQQVYASGSPVGIYMETKGILVIDCGQIRGRDGISRMPAEHIVQSGDYICSVNGEEVSDKDRLMELVAESEGQTMELEVLRGGERITLALTPVLAEDGTYKLGIWVRDNIQGIGTLTCVTGSGRFAALGHGISDIDTGTRLEIEDGELYHAQILSIQKGENGNPGELRGVINYEKSQKIGEIGRNTANGIVGQLDSLEECQMNLQEYEIGLKQELTTGPASIICNVDGQVEEYSIEITDIDWNSQDTNKSFEIHVTDKNLREKTGGIVQGMSGSPILQNGKLVGAVTHVFIQDSAGGYGIFIENMLESME</sequence>
<dbReference type="EC" id="3.4.21.116" evidence="2"/>
<dbReference type="NCBIfam" id="TIGR02860">
    <property type="entry name" value="spore_IV_B"/>
    <property type="match status" value="1"/>
</dbReference>
<proteinExistence type="predicted"/>
<dbReference type="InterPro" id="IPR036034">
    <property type="entry name" value="PDZ_sf"/>
</dbReference>
<gene>
    <name evidence="2" type="primary">spoIVB</name>
    <name evidence="2" type="ORF">IAA63_01795</name>
</gene>
<protein>
    <submittedName>
        <fullName evidence="2">SpoIVB peptidase</fullName>
        <ecNumber evidence="2">3.4.21.116</ecNumber>
    </submittedName>
</protein>
<dbReference type="SUPFAM" id="SSF50156">
    <property type="entry name" value="PDZ domain-like"/>
    <property type="match status" value="1"/>
</dbReference>
<organism evidence="2 3">
    <name type="scientific">Candidatus Pullilachnospira stercoravium</name>
    <dbReference type="NCBI Taxonomy" id="2840913"/>
    <lineage>
        <taxon>Bacteria</taxon>
        <taxon>Bacillati</taxon>
        <taxon>Bacillota</taxon>
        <taxon>Clostridia</taxon>
        <taxon>Lachnospirales</taxon>
        <taxon>Lachnospiraceae</taxon>
        <taxon>Lachnospiraceae incertae sedis</taxon>
        <taxon>Candidatus Pullilachnospira</taxon>
    </lineage>
</organism>
<dbReference type="Gene3D" id="2.30.42.10">
    <property type="match status" value="1"/>
</dbReference>
<reference evidence="2" key="2">
    <citation type="journal article" date="2021" name="PeerJ">
        <title>Extensive microbial diversity within the chicken gut microbiome revealed by metagenomics and culture.</title>
        <authorList>
            <person name="Gilroy R."/>
            <person name="Ravi A."/>
            <person name="Getino M."/>
            <person name="Pursley I."/>
            <person name="Horton D.L."/>
            <person name="Alikhan N.F."/>
            <person name="Baker D."/>
            <person name="Gharbi K."/>
            <person name="Hall N."/>
            <person name="Watson M."/>
            <person name="Adriaenssens E.M."/>
            <person name="Foster-Nyarko E."/>
            <person name="Jarju S."/>
            <person name="Secka A."/>
            <person name="Antonio M."/>
            <person name="Oren A."/>
            <person name="Chaudhuri R.R."/>
            <person name="La Ragione R."/>
            <person name="Hildebrand F."/>
            <person name="Pallen M.J."/>
        </authorList>
    </citation>
    <scope>NUCLEOTIDE SEQUENCE</scope>
    <source>
        <strain evidence="2">ChiBcec2-4451</strain>
    </source>
</reference>
<dbReference type="Proteomes" id="UP000886723">
    <property type="component" value="Unassembled WGS sequence"/>
</dbReference>
<evidence type="ECO:0000259" key="1">
    <source>
        <dbReference type="PROSITE" id="PS51494"/>
    </source>
</evidence>
<dbReference type="EMBL" id="DVON01000035">
    <property type="protein sequence ID" value="HIV11859.1"/>
    <property type="molecule type" value="Genomic_DNA"/>
</dbReference>
<dbReference type="PROSITE" id="PS51494">
    <property type="entry name" value="SPOIVB"/>
    <property type="match status" value="1"/>
</dbReference>
<dbReference type="InterPro" id="IPR014219">
    <property type="entry name" value="SpoIVB"/>
</dbReference>
<dbReference type="SUPFAM" id="SSF50494">
    <property type="entry name" value="Trypsin-like serine proteases"/>
    <property type="match status" value="1"/>
</dbReference>